<sequence length="297" mass="31274">MVVRPARALAALIPVLALLPAAPAAPAAVPAAAWADPCAADGRWSGVPVEQVRGEIEARQRLGPLTAQHRSARSEAGGPAGMIHPAQGASFRARKGSDGACATHTVQPGLTPARRTTTIYSPTLYPPGGSCVELVTAYYGPVRAVAAWDWCGAAAFRAFVPIDGAFLATYTGSGGRYTGRVVRTDAADNTWTAALYNRRSGAWDHLFSSSGTSRSGRTTGWDVDEVYSAVTGGVADACADRRGLRFAATGIHLRRRGAWAPASAASADARYDRPDAAFHCPGRAFARRDWTRWRALG</sequence>
<evidence type="ECO:0008006" key="4">
    <source>
        <dbReference type="Google" id="ProtNLM"/>
    </source>
</evidence>
<name>A0A8J3F8A8_9ACTN</name>
<keyword evidence="3" id="KW-1185">Reference proteome</keyword>
<reference evidence="2" key="2">
    <citation type="submission" date="2020-09" db="EMBL/GenBank/DDBJ databases">
        <authorList>
            <person name="Sun Q."/>
            <person name="Ohkuma M."/>
        </authorList>
    </citation>
    <scope>NUCLEOTIDE SEQUENCE</scope>
    <source>
        <strain evidence="2">JCM 3090</strain>
    </source>
</reference>
<dbReference type="RefSeq" id="WP_189169427.1">
    <property type="nucleotide sequence ID" value="NZ_BMQB01000003.1"/>
</dbReference>
<evidence type="ECO:0000313" key="2">
    <source>
        <dbReference type="EMBL" id="GGJ87060.1"/>
    </source>
</evidence>
<evidence type="ECO:0000256" key="1">
    <source>
        <dbReference type="SAM" id="SignalP"/>
    </source>
</evidence>
<feature type="chain" id="PRO_5035316032" description="Carbohydrate-binding protein" evidence="1">
    <location>
        <begin position="28"/>
        <end position="297"/>
    </location>
</feature>
<dbReference type="AlphaFoldDB" id="A0A8J3F8A8"/>
<organism evidence="2 3">
    <name type="scientific">Pilimelia anulata</name>
    <dbReference type="NCBI Taxonomy" id="53371"/>
    <lineage>
        <taxon>Bacteria</taxon>
        <taxon>Bacillati</taxon>
        <taxon>Actinomycetota</taxon>
        <taxon>Actinomycetes</taxon>
        <taxon>Micromonosporales</taxon>
        <taxon>Micromonosporaceae</taxon>
        <taxon>Pilimelia</taxon>
    </lineage>
</organism>
<protein>
    <recommendedName>
        <fullName evidence="4">Carbohydrate-binding protein</fullName>
    </recommendedName>
</protein>
<feature type="signal peptide" evidence="1">
    <location>
        <begin position="1"/>
        <end position="27"/>
    </location>
</feature>
<dbReference type="Proteomes" id="UP000649739">
    <property type="component" value="Unassembled WGS sequence"/>
</dbReference>
<gene>
    <name evidence="2" type="ORF">GCM10010123_15830</name>
</gene>
<keyword evidence="1" id="KW-0732">Signal</keyword>
<dbReference type="EMBL" id="BMQB01000003">
    <property type="protein sequence ID" value="GGJ87060.1"/>
    <property type="molecule type" value="Genomic_DNA"/>
</dbReference>
<proteinExistence type="predicted"/>
<reference evidence="2" key="1">
    <citation type="journal article" date="2014" name="Int. J. Syst. Evol. Microbiol.">
        <title>Complete genome sequence of Corynebacterium casei LMG S-19264T (=DSM 44701T), isolated from a smear-ripened cheese.</title>
        <authorList>
            <consortium name="US DOE Joint Genome Institute (JGI-PGF)"/>
            <person name="Walter F."/>
            <person name="Albersmeier A."/>
            <person name="Kalinowski J."/>
            <person name="Ruckert C."/>
        </authorList>
    </citation>
    <scope>NUCLEOTIDE SEQUENCE</scope>
    <source>
        <strain evidence="2">JCM 3090</strain>
    </source>
</reference>
<accession>A0A8J3F8A8</accession>
<evidence type="ECO:0000313" key="3">
    <source>
        <dbReference type="Proteomes" id="UP000649739"/>
    </source>
</evidence>
<comment type="caution">
    <text evidence="2">The sequence shown here is derived from an EMBL/GenBank/DDBJ whole genome shotgun (WGS) entry which is preliminary data.</text>
</comment>